<dbReference type="GO" id="GO:0016746">
    <property type="term" value="F:acyltransferase activity"/>
    <property type="evidence" value="ECO:0007669"/>
    <property type="project" value="UniProtKB-KW"/>
</dbReference>
<dbReference type="RefSeq" id="XP_013758649.1">
    <property type="nucleotide sequence ID" value="XM_013903195.1"/>
</dbReference>
<keyword evidence="9" id="KW-1185">Reference proteome</keyword>
<reference evidence="8 9" key="1">
    <citation type="submission" date="2010-05" db="EMBL/GenBank/DDBJ databases">
        <title>The Genome Sequence of Thecamonas trahens ATCC 50062.</title>
        <authorList>
            <consortium name="The Broad Institute Genome Sequencing Platform"/>
            <person name="Russ C."/>
            <person name="Cuomo C."/>
            <person name="Shea T."/>
            <person name="Young S.K."/>
            <person name="Zeng Q."/>
            <person name="Koehrsen M."/>
            <person name="Haas B."/>
            <person name="Borodovsky M."/>
            <person name="Guigo R."/>
            <person name="Alvarado L."/>
            <person name="Berlin A."/>
            <person name="Bochicchio J."/>
            <person name="Borenstein D."/>
            <person name="Chapman S."/>
            <person name="Chen Z."/>
            <person name="Freedman E."/>
            <person name="Gellesch M."/>
            <person name="Goldberg J."/>
            <person name="Griggs A."/>
            <person name="Gujja S."/>
            <person name="Heilman E."/>
            <person name="Heiman D."/>
            <person name="Hepburn T."/>
            <person name="Howarth C."/>
            <person name="Jen D."/>
            <person name="Larson L."/>
            <person name="Mehta T."/>
            <person name="Park D."/>
            <person name="Pearson M."/>
            <person name="Roberts A."/>
            <person name="Saif S."/>
            <person name="Shenoy N."/>
            <person name="Sisk P."/>
            <person name="Stolte C."/>
            <person name="Sykes S."/>
            <person name="Thomson T."/>
            <person name="Walk T."/>
            <person name="White J."/>
            <person name="Yandava C."/>
            <person name="Burger G."/>
            <person name="Gray M.W."/>
            <person name="Holland P.W.H."/>
            <person name="King N."/>
            <person name="Lang F.B.F."/>
            <person name="Roger A.J."/>
            <person name="Ruiz-Trillo I."/>
            <person name="Lander E."/>
            <person name="Nusbaum C."/>
        </authorList>
    </citation>
    <scope>NUCLEOTIDE SEQUENCE [LARGE SCALE GENOMIC DNA]</scope>
    <source>
        <strain evidence="8 9">ATCC 50062</strain>
    </source>
</reference>
<organism evidence="8 9">
    <name type="scientific">Thecamonas trahens ATCC 50062</name>
    <dbReference type="NCBI Taxonomy" id="461836"/>
    <lineage>
        <taxon>Eukaryota</taxon>
        <taxon>Apusozoa</taxon>
        <taxon>Apusomonadida</taxon>
        <taxon>Apusomonadidae</taxon>
        <taxon>Thecamonas</taxon>
    </lineage>
</organism>
<keyword evidence="5" id="KW-0012">Acyltransferase</keyword>
<dbReference type="InterPro" id="IPR015422">
    <property type="entry name" value="PyrdxlP-dep_Trfase_small"/>
</dbReference>
<evidence type="ECO:0000313" key="8">
    <source>
        <dbReference type="EMBL" id="KNC48542.1"/>
    </source>
</evidence>
<evidence type="ECO:0000256" key="6">
    <source>
        <dbReference type="RuleBase" id="RU003693"/>
    </source>
</evidence>
<dbReference type="PANTHER" id="PTHR13693">
    <property type="entry name" value="CLASS II AMINOTRANSFERASE/8-AMINO-7-OXONONANOATE SYNTHASE"/>
    <property type="match status" value="1"/>
</dbReference>
<dbReference type="InterPro" id="IPR001917">
    <property type="entry name" value="Aminotrans_II_pyridoxalP_BS"/>
</dbReference>
<evidence type="ECO:0000256" key="4">
    <source>
        <dbReference type="ARBA" id="ARBA00022898"/>
    </source>
</evidence>
<dbReference type="SUPFAM" id="SSF53383">
    <property type="entry name" value="PLP-dependent transferases"/>
    <property type="match status" value="1"/>
</dbReference>
<dbReference type="GO" id="GO:0016874">
    <property type="term" value="F:ligase activity"/>
    <property type="evidence" value="ECO:0007669"/>
    <property type="project" value="UniProtKB-KW"/>
</dbReference>
<evidence type="ECO:0000313" key="9">
    <source>
        <dbReference type="Proteomes" id="UP000054408"/>
    </source>
</evidence>
<dbReference type="EMBL" id="GL349451">
    <property type="protein sequence ID" value="KNC48542.1"/>
    <property type="molecule type" value="Genomic_DNA"/>
</dbReference>
<dbReference type="InterPro" id="IPR015424">
    <property type="entry name" value="PyrdxlP-dep_Trfase"/>
</dbReference>
<sequence length="294" mass="31666">MFALPRTLVTAQFARTAVRAKSNAAAKLDSLLATELEGIREAGTYKNERVITSMQAAEVDVGPDHVINLCANNYLGLCDHPELIQAGKDALDSHGLGLASVRFICGTQDIHKELEANVAKFHGMDDAILYAACFDANAGIFEALFTPDDLLISDELNHASIIDGMRLAKCRKTRFAHMDMHDLEEKLKAGQDARQRLIVTDGVFSMDGDIAPLEEIVKLAQEYDALVMVDECHATGFLGATGRGTPEYCGVADEIDIVNSTLGKALGGGSGGYTTASQAVVDVLRQRSRPQQNV</sequence>
<dbReference type="PROSITE" id="PS00599">
    <property type="entry name" value="AA_TRANSFER_CLASS_2"/>
    <property type="match status" value="1"/>
</dbReference>
<protein>
    <submittedName>
        <fullName evidence="8">2-amino-3-ketobutyrate coenzyme A ligase</fullName>
    </submittedName>
</protein>
<dbReference type="eggNOG" id="KOG1359">
    <property type="taxonomic scope" value="Eukaryota"/>
</dbReference>
<dbReference type="FunFam" id="3.40.640.10:FF:000006">
    <property type="entry name" value="5-aminolevulinate synthase, mitochondrial"/>
    <property type="match status" value="1"/>
</dbReference>
<dbReference type="Proteomes" id="UP000054408">
    <property type="component" value="Unassembled WGS sequence"/>
</dbReference>
<dbReference type="InterPro" id="IPR004839">
    <property type="entry name" value="Aminotransferase_I/II_large"/>
</dbReference>
<dbReference type="InterPro" id="IPR050087">
    <property type="entry name" value="AON_synthase_class-II"/>
</dbReference>
<dbReference type="AlphaFoldDB" id="A0A0L0D842"/>
<gene>
    <name evidence="8" type="ORF">AMSG_04987</name>
</gene>
<comment type="similarity">
    <text evidence="2 6">Belongs to the class-II pyridoxal-phosphate-dependent aminotransferase family.</text>
</comment>
<dbReference type="InterPro" id="IPR015421">
    <property type="entry name" value="PyrdxlP-dep_Trfase_major"/>
</dbReference>
<comment type="cofactor">
    <cofactor evidence="1 6">
        <name>pyridoxal 5'-phosphate</name>
        <dbReference type="ChEBI" id="CHEBI:597326"/>
    </cofactor>
</comment>
<evidence type="ECO:0000256" key="5">
    <source>
        <dbReference type="ARBA" id="ARBA00023315"/>
    </source>
</evidence>
<keyword evidence="3" id="KW-0808">Transferase</keyword>
<keyword evidence="8" id="KW-0436">Ligase</keyword>
<evidence type="ECO:0000256" key="2">
    <source>
        <dbReference type="ARBA" id="ARBA00008392"/>
    </source>
</evidence>
<evidence type="ECO:0000259" key="7">
    <source>
        <dbReference type="Pfam" id="PF00155"/>
    </source>
</evidence>
<proteinExistence type="inferred from homology"/>
<name>A0A0L0D842_THETB</name>
<dbReference type="PANTHER" id="PTHR13693:SF102">
    <property type="entry name" value="2-AMINO-3-KETOBUTYRATE COENZYME A LIGASE, MITOCHONDRIAL"/>
    <property type="match status" value="1"/>
</dbReference>
<keyword evidence="4 6" id="KW-0663">Pyridoxal phosphate</keyword>
<dbReference type="OrthoDB" id="10263824at2759"/>
<dbReference type="GO" id="GO:0005739">
    <property type="term" value="C:mitochondrion"/>
    <property type="evidence" value="ECO:0007669"/>
    <property type="project" value="TreeGrafter"/>
</dbReference>
<dbReference type="GeneID" id="25564497"/>
<dbReference type="STRING" id="461836.A0A0L0D842"/>
<dbReference type="GO" id="GO:0030170">
    <property type="term" value="F:pyridoxal phosphate binding"/>
    <property type="evidence" value="ECO:0007669"/>
    <property type="project" value="InterPro"/>
</dbReference>
<feature type="domain" description="Aminotransferase class I/classII large" evidence="7">
    <location>
        <begin position="65"/>
        <end position="290"/>
    </location>
</feature>
<accession>A0A0L0D842</accession>
<evidence type="ECO:0000256" key="1">
    <source>
        <dbReference type="ARBA" id="ARBA00001933"/>
    </source>
</evidence>
<dbReference type="Pfam" id="PF00155">
    <property type="entry name" value="Aminotran_1_2"/>
    <property type="match status" value="1"/>
</dbReference>
<evidence type="ECO:0000256" key="3">
    <source>
        <dbReference type="ARBA" id="ARBA00022679"/>
    </source>
</evidence>
<dbReference type="Gene3D" id="3.40.640.10">
    <property type="entry name" value="Type I PLP-dependent aspartate aminotransferase-like (Major domain)"/>
    <property type="match status" value="1"/>
</dbReference>
<dbReference type="Gene3D" id="3.90.1150.10">
    <property type="entry name" value="Aspartate Aminotransferase, domain 1"/>
    <property type="match status" value="1"/>
</dbReference>